<evidence type="ECO:0008006" key="7">
    <source>
        <dbReference type="Google" id="ProtNLM"/>
    </source>
</evidence>
<dbReference type="OrthoDB" id="411017at2759"/>
<proteinExistence type="predicted"/>
<reference evidence="5" key="3">
    <citation type="submission" date="2020-05" db="UniProtKB">
        <authorList>
            <consortium name="EnsemblMetazoa"/>
        </authorList>
    </citation>
    <scope>IDENTIFICATION</scope>
    <source>
        <strain evidence="5">BB02</strain>
    </source>
</reference>
<dbReference type="InterPro" id="IPR008733">
    <property type="entry name" value="PEX11"/>
</dbReference>
<dbReference type="VEuPathDB" id="VectorBase:BGLB039134"/>
<protein>
    <recommendedName>
        <fullName evidence="7">Peroxisomal membrane protein 11C</fullName>
    </recommendedName>
</protein>
<gene>
    <name evidence="5" type="primary">106058708</name>
</gene>
<comment type="subcellular location">
    <subcellularLocation>
        <location evidence="4">Peroxisome membrane</location>
    </subcellularLocation>
</comment>
<evidence type="ECO:0000256" key="1">
    <source>
        <dbReference type="ARBA" id="ARBA00022593"/>
    </source>
</evidence>
<sequence>MTISKNLINFNSHTSARDKIFRLVQYSSKLILWQLTYGSPAVKGEVITRLKKLEGTIGLSRKLLRLGNFVEMAFKTIDALNTPDVTLRVLSVISNASKVVWLFIDNMLWFGKIDVIKMDQAFWTQWSLRAWLLALATASIVSMVKLQSVHNQLHHFHKEHGRKAKLTSKLQIEMHAARMNFWRDFCDLFIPLGGLSYVSPGFAALTGVISSVIGFQQEWEKHIKPFQPEI</sequence>
<evidence type="ECO:0000256" key="3">
    <source>
        <dbReference type="ARBA" id="ARBA00023140"/>
    </source>
</evidence>
<reference evidence="5" key="1">
    <citation type="journal article" date="2004" name="J. Parasitol.">
        <title>The mitochondrial genome of Biomphalaria glabrata (Gastropoda: Basommatophora), intermediate host of Schistosoma mansoni.</title>
        <authorList>
            <person name="DeJong R.J."/>
            <person name="Emery A.M."/>
            <person name="Adema C.M."/>
        </authorList>
    </citation>
    <scope>NUCLEOTIDE SEQUENCE</scope>
    <source>
        <strain evidence="5">BB02</strain>
    </source>
</reference>
<evidence type="ECO:0000313" key="5">
    <source>
        <dbReference type="EnsemblMetazoa" id="BGLB039134-PA"/>
    </source>
</evidence>
<dbReference type="RefSeq" id="XP_013071652.2">
    <property type="nucleotide sequence ID" value="XM_013216198.2"/>
</dbReference>
<evidence type="ECO:0000256" key="2">
    <source>
        <dbReference type="ARBA" id="ARBA00023136"/>
    </source>
</evidence>
<reference evidence="5" key="2">
    <citation type="submission" date="2013-03" db="EMBL/GenBank/DDBJ databases">
        <title>Sequence assembly of the Biomphalaria glabrata genome version 4.3.</title>
        <authorList>
            <person name="Warren W."/>
            <person name="Wilson R.K."/>
            <person name="Hillier L.W."/>
            <person name="Minx P."/>
        </authorList>
    </citation>
    <scope>NUCLEOTIDE SEQUENCE</scope>
    <source>
        <strain evidence="5">BB02</strain>
    </source>
</reference>
<dbReference type="STRING" id="6526.A0A2C9M6H6"/>
<evidence type="ECO:0000313" key="6">
    <source>
        <dbReference type="Proteomes" id="UP000076420"/>
    </source>
</evidence>
<organism evidence="5 6">
    <name type="scientific">Biomphalaria glabrata</name>
    <name type="common">Bloodfluke planorb</name>
    <name type="synonym">Freshwater snail</name>
    <dbReference type="NCBI Taxonomy" id="6526"/>
    <lineage>
        <taxon>Eukaryota</taxon>
        <taxon>Metazoa</taxon>
        <taxon>Spiralia</taxon>
        <taxon>Lophotrochozoa</taxon>
        <taxon>Mollusca</taxon>
        <taxon>Gastropoda</taxon>
        <taxon>Heterobranchia</taxon>
        <taxon>Euthyneura</taxon>
        <taxon>Panpulmonata</taxon>
        <taxon>Hygrophila</taxon>
        <taxon>Lymnaeoidea</taxon>
        <taxon>Planorbidae</taxon>
        <taxon>Biomphalaria</taxon>
    </lineage>
</organism>
<dbReference type="EnsemblMetazoa" id="BGLB039134-RC">
    <property type="protein sequence ID" value="BGLB039134-PC"/>
    <property type="gene ID" value="BGLB039134"/>
</dbReference>
<dbReference type="RefSeq" id="XP_013071650.2">
    <property type="nucleotide sequence ID" value="XM_013216196.2"/>
</dbReference>
<keyword evidence="3" id="KW-0576">Peroxisome</keyword>
<dbReference type="EnsemblMetazoa" id="BGLB039134-RB">
    <property type="protein sequence ID" value="BGLB039134-PB"/>
    <property type="gene ID" value="BGLB039134"/>
</dbReference>
<dbReference type="VEuPathDB" id="VectorBase:BGLAX_049304"/>
<dbReference type="AlphaFoldDB" id="A0A2C9M6H6"/>
<dbReference type="Proteomes" id="UP000076420">
    <property type="component" value="Unassembled WGS sequence"/>
</dbReference>
<keyword evidence="2" id="KW-0472">Membrane</keyword>
<dbReference type="Pfam" id="PF05648">
    <property type="entry name" value="PEX11"/>
    <property type="match status" value="1"/>
</dbReference>
<keyword evidence="1" id="KW-0962">Peroxisome biogenesis</keyword>
<dbReference type="RefSeq" id="XP_013071651.2">
    <property type="nucleotide sequence ID" value="XM_013216197.2"/>
</dbReference>
<evidence type="ECO:0000256" key="4">
    <source>
        <dbReference type="ARBA" id="ARBA00046271"/>
    </source>
</evidence>
<accession>A0A2C9M6H6</accession>
<dbReference type="EnsemblMetazoa" id="BGLB039134-RA">
    <property type="protein sequence ID" value="BGLB039134-PA"/>
    <property type="gene ID" value="BGLB039134"/>
</dbReference>
<dbReference type="PANTHER" id="PTHR12652">
    <property type="entry name" value="PEROXISOMAL BIOGENESIS FACTOR 11"/>
    <property type="match status" value="1"/>
</dbReference>
<dbReference type="KEGG" id="bgt:106058708"/>
<name>A0A2C9M6H6_BIOGL</name>
<dbReference type="PANTHER" id="PTHR12652:SF50">
    <property type="entry name" value="PEROXIN 11"/>
    <property type="match status" value="1"/>
</dbReference>
<dbReference type="GO" id="GO:0005778">
    <property type="term" value="C:peroxisomal membrane"/>
    <property type="evidence" value="ECO:0007669"/>
    <property type="project" value="UniProtKB-SubCell"/>
</dbReference>
<dbReference type="GO" id="GO:0016559">
    <property type="term" value="P:peroxisome fission"/>
    <property type="evidence" value="ECO:0007669"/>
    <property type="project" value="InterPro"/>
</dbReference>